<dbReference type="InterPro" id="IPR007462">
    <property type="entry name" value="COV1-like"/>
</dbReference>
<comment type="caution">
    <text evidence="2">The sequence shown here is derived from an EMBL/GenBank/DDBJ whole genome shotgun (WGS) entry which is preliminary data.</text>
</comment>
<keyword evidence="1" id="KW-0472">Membrane</keyword>
<evidence type="ECO:0000313" key="2">
    <source>
        <dbReference type="EMBL" id="GAA4442246.1"/>
    </source>
</evidence>
<organism evidence="2 3">
    <name type="scientific">Pontibacter saemangeumensis</name>
    <dbReference type="NCBI Taxonomy" id="1084525"/>
    <lineage>
        <taxon>Bacteria</taxon>
        <taxon>Pseudomonadati</taxon>
        <taxon>Bacteroidota</taxon>
        <taxon>Cytophagia</taxon>
        <taxon>Cytophagales</taxon>
        <taxon>Hymenobacteraceae</taxon>
        <taxon>Pontibacter</taxon>
    </lineage>
</organism>
<dbReference type="RefSeq" id="WP_345161995.1">
    <property type="nucleotide sequence ID" value="NZ_BAABHC010000029.1"/>
</dbReference>
<name>A0ABP8M103_9BACT</name>
<protein>
    <recommendedName>
        <fullName evidence="4">DUF502 domain-containing protein</fullName>
    </recommendedName>
</protein>
<evidence type="ECO:0000256" key="1">
    <source>
        <dbReference type="SAM" id="Phobius"/>
    </source>
</evidence>
<accession>A0ABP8M103</accession>
<dbReference type="PANTHER" id="PTHR31876">
    <property type="entry name" value="COV-LIKE PROTEIN 1"/>
    <property type="match status" value="1"/>
</dbReference>
<dbReference type="PANTHER" id="PTHR31876:SF26">
    <property type="entry name" value="PROTEIN LIKE COV 2"/>
    <property type="match status" value="1"/>
</dbReference>
<gene>
    <name evidence="2" type="ORF">GCM10023188_41750</name>
</gene>
<keyword evidence="1" id="KW-0812">Transmembrane</keyword>
<sequence length="193" mass="22021">MKKFLRYFFKAILMRQMFRFFINGLLIIAPIAITVFIVVGIIDWMDSLFDLGIPGLGILLMVVLLTVIGYIGSSFFVKPFFEVMERIVHKVPLVSIIYSSIKDLFDAFVGDNQKFNQPVMVKMAEDSHNYKLGFVTQEVLKTINIEDKVAVYFPHSYNFSGELFLVPKHNVTYLDLPSSEVMKFIVSGGVSKL</sequence>
<evidence type="ECO:0000313" key="3">
    <source>
        <dbReference type="Proteomes" id="UP001500552"/>
    </source>
</evidence>
<feature type="transmembrane region" description="Helical" evidence="1">
    <location>
        <begin position="54"/>
        <end position="77"/>
    </location>
</feature>
<dbReference type="Pfam" id="PF04367">
    <property type="entry name" value="DUF502"/>
    <property type="match status" value="1"/>
</dbReference>
<keyword evidence="3" id="KW-1185">Reference proteome</keyword>
<feature type="transmembrane region" description="Helical" evidence="1">
    <location>
        <begin position="20"/>
        <end position="42"/>
    </location>
</feature>
<keyword evidence="1" id="KW-1133">Transmembrane helix</keyword>
<dbReference type="EMBL" id="BAABHC010000029">
    <property type="protein sequence ID" value="GAA4442246.1"/>
    <property type="molecule type" value="Genomic_DNA"/>
</dbReference>
<reference evidence="3" key="1">
    <citation type="journal article" date="2019" name="Int. J. Syst. Evol. Microbiol.">
        <title>The Global Catalogue of Microorganisms (GCM) 10K type strain sequencing project: providing services to taxonomists for standard genome sequencing and annotation.</title>
        <authorList>
            <consortium name="The Broad Institute Genomics Platform"/>
            <consortium name="The Broad Institute Genome Sequencing Center for Infectious Disease"/>
            <person name="Wu L."/>
            <person name="Ma J."/>
        </authorList>
    </citation>
    <scope>NUCLEOTIDE SEQUENCE [LARGE SCALE GENOMIC DNA]</scope>
    <source>
        <strain evidence="3">JCM 17926</strain>
    </source>
</reference>
<dbReference type="Proteomes" id="UP001500552">
    <property type="component" value="Unassembled WGS sequence"/>
</dbReference>
<proteinExistence type="predicted"/>
<evidence type="ECO:0008006" key="4">
    <source>
        <dbReference type="Google" id="ProtNLM"/>
    </source>
</evidence>